<gene>
    <name evidence="2" type="ORF">CARG_01450</name>
</gene>
<reference evidence="2 3" key="1">
    <citation type="journal article" date="2013" name="Genome Announc.">
        <title>Whole-Genome Sequence of the Clinical Strain Corynebacterium argentoratense DSM 44202, Isolated from a Human Throat Specimen.</title>
        <authorList>
            <person name="Bomholt C."/>
            <person name="Glaub A."/>
            <person name="Gravermann K."/>
            <person name="Albersmeier A."/>
            <person name="Brinkrolf K."/>
            <person name="Ruckert C."/>
            <person name="Tauch A."/>
        </authorList>
    </citation>
    <scope>NUCLEOTIDE SEQUENCE [LARGE SCALE GENOMIC DNA]</scope>
    <source>
        <strain evidence="2">DSM 44202</strain>
    </source>
</reference>
<dbReference type="AlphaFoldDB" id="U3GY80"/>
<dbReference type="Proteomes" id="UP000016943">
    <property type="component" value="Chromosome"/>
</dbReference>
<sequence length="128" mass="13535">MTPSKIKTTKLFAAALGGGLALGAFVAPMVHAEESSTGVVTSFSSEGSSDPAENPDFDRRTRTVLKYGVTTEADIAKCQADWAGKELPALDRGYDFPCPTSPITQEDVDAAKAKAGVGDFLSQVREFF</sequence>
<dbReference type="PATRIC" id="fig|1348662.3.peg.286"/>
<proteinExistence type="predicted"/>
<dbReference type="GeneID" id="78249161"/>
<evidence type="ECO:0000256" key="1">
    <source>
        <dbReference type="SAM" id="SignalP"/>
    </source>
</evidence>
<name>U3GY80_9CORY</name>
<accession>U3GY80</accession>
<evidence type="ECO:0000313" key="3">
    <source>
        <dbReference type="Proteomes" id="UP000016943"/>
    </source>
</evidence>
<dbReference type="KEGG" id="caz:CARG_01450"/>
<keyword evidence="3" id="KW-1185">Reference proteome</keyword>
<keyword evidence="1" id="KW-0732">Signal</keyword>
<evidence type="ECO:0000313" key="2">
    <source>
        <dbReference type="EMBL" id="AGU14467.1"/>
    </source>
</evidence>
<organism evidence="2 3">
    <name type="scientific">Corynebacterium argentoratense DSM 44202</name>
    <dbReference type="NCBI Taxonomy" id="1348662"/>
    <lineage>
        <taxon>Bacteria</taxon>
        <taxon>Bacillati</taxon>
        <taxon>Actinomycetota</taxon>
        <taxon>Actinomycetes</taxon>
        <taxon>Mycobacteriales</taxon>
        <taxon>Corynebacteriaceae</taxon>
        <taxon>Corynebacterium</taxon>
    </lineage>
</organism>
<feature type="chain" id="PRO_5004641919" evidence="1">
    <location>
        <begin position="33"/>
        <end position="128"/>
    </location>
</feature>
<dbReference type="EMBL" id="CP006365">
    <property type="protein sequence ID" value="AGU14467.1"/>
    <property type="molecule type" value="Genomic_DNA"/>
</dbReference>
<dbReference type="RefSeq" id="WP_020975603.1">
    <property type="nucleotide sequence ID" value="NC_022198.1"/>
</dbReference>
<feature type="signal peptide" evidence="1">
    <location>
        <begin position="1"/>
        <end position="32"/>
    </location>
</feature>
<dbReference type="OrthoDB" id="9855750at2"/>
<dbReference type="HOGENOM" id="CLU_1955880_0_0_11"/>
<protein>
    <submittedName>
        <fullName evidence="2">Uncharacterized protein</fullName>
    </submittedName>
</protein>